<evidence type="ECO:0000256" key="1">
    <source>
        <dbReference type="SAM" id="Phobius"/>
    </source>
</evidence>
<dbReference type="InterPro" id="IPR006747">
    <property type="entry name" value="DUF599"/>
</dbReference>
<reference evidence="2" key="1">
    <citation type="submission" date="2021-03" db="EMBL/GenBank/DDBJ databases">
        <title>Sagittula salina sp. nov. strain M10.9X isolated from the marine waste.</title>
        <authorList>
            <person name="Satari L."/>
            <person name="Molina-Menor E."/>
            <person name="Vidal-Verdu A."/>
            <person name="Pascual J."/>
            <person name="Pereto J."/>
            <person name="Porcar M."/>
        </authorList>
    </citation>
    <scope>NUCLEOTIDE SEQUENCE</scope>
    <source>
        <strain evidence="2">M10.9X</strain>
    </source>
</reference>
<gene>
    <name evidence="2" type="ORF">J5474_18015</name>
</gene>
<feature type="transmembrane region" description="Helical" evidence="1">
    <location>
        <begin position="185"/>
        <end position="213"/>
    </location>
</feature>
<dbReference type="Proteomes" id="UP000675940">
    <property type="component" value="Unassembled WGS sequence"/>
</dbReference>
<feature type="transmembrane region" description="Helical" evidence="1">
    <location>
        <begin position="75"/>
        <end position="93"/>
    </location>
</feature>
<name>A0A940MSS0_9RHOB</name>
<dbReference type="AlphaFoldDB" id="A0A940MSS0"/>
<organism evidence="2 3">
    <name type="scientific">Sagittula salina</name>
    <dbReference type="NCBI Taxonomy" id="2820268"/>
    <lineage>
        <taxon>Bacteria</taxon>
        <taxon>Pseudomonadati</taxon>
        <taxon>Pseudomonadota</taxon>
        <taxon>Alphaproteobacteria</taxon>
        <taxon>Rhodobacterales</taxon>
        <taxon>Roseobacteraceae</taxon>
        <taxon>Sagittula</taxon>
    </lineage>
</organism>
<keyword evidence="1" id="KW-0472">Membrane</keyword>
<dbReference type="RefSeq" id="WP_209362630.1">
    <property type="nucleotide sequence ID" value="NZ_JAGISH010000011.1"/>
</dbReference>
<feature type="transmembrane region" description="Helical" evidence="1">
    <location>
        <begin position="6"/>
        <end position="26"/>
    </location>
</feature>
<keyword evidence="3" id="KW-1185">Reference proteome</keyword>
<evidence type="ECO:0000313" key="3">
    <source>
        <dbReference type="Proteomes" id="UP000675940"/>
    </source>
</evidence>
<keyword evidence="1" id="KW-1133">Transmembrane helix</keyword>
<sequence>MLDVVNGFGIADAAAVALLLLCWVGATRLIEHPPKARPSTSSLMAGYRHAWMDQFVTRQPRIFDSQIVANLRQGTAFFASASMIAVGGIFALLGNADQLRGVAADLTEHTDPVVVFEIKLMAMLLLGTNAFLKFVWSHRLFGYTSVLMAAVPEDPSDPATVPRAHKAAEINVAGARAYNRGLRSVYFGIAASAWLVGPWALMLAAVVTTAVILRREFASVSRAVLLDPSDK</sequence>
<dbReference type="PANTHER" id="PTHR31881:SF6">
    <property type="entry name" value="OS09G0494600 PROTEIN"/>
    <property type="match status" value="1"/>
</dbReference>
<feature type="transmembrane region" description="Helical" evidence="1">
    <location>
        <begin position="113"/>
        <end position="132"/>
    </location>
</feature>
<accession>A0A940MSS0</accession>
<protein>
    <submittedName>
        <fullName evidence="2">DUF599 domain-containing protein</fullName>
    </submittedName>
</protein>
<dbReference type="PANTHER" id="PTHR31881">
    <property type="match status" value="1"/>
</dbReference>
<comment type="caution">
    <text evidence="2">The sequence shown here is derived from an EMBL/GenBank/DDBJ whole genome shotgun (WGS) entry which is preliminary data.</text>
</comment>
<dbReference type="Pfam" id="PF04654">
    <property type="entry name" value="DUF599"/>
    <property type="match status" value="1"/>
</dbReference>
<evidence type="ECO:0000313" key="2">
    <source>
        <dbReference type="EMBL" id="MBP0484372.1"/>
    </source>
</evidence>
<proteinExistence type="predicted"/>
<dbReference type="EMBL" id="JAGISH010000011">
    <property type="protein sequence ID" value="MBP0484372.1"/>
    <property type="molecule type" value="Genomic_DNA"/>
</dbReference>
<keyword evidence="1" id="KW-0812">Transmembrane</keyword>